<protein>
    <submittedName>
        <fullName evidence="1">Uncharacterized protein</fullName>
    </submittedName>
</protein>
<sequence length="133" mass="15414">MLLFCLLSRVKQFTSIDKEEINKLVGYQSFFSNPTSKLCHSDSNGVKYHQLLYEFLSYIKNSSIYDADFAKHLEAYRPKPYDKINQMDYTGIRALLTMISLGDTLSSHQDYICQLIGKGYIPKILQRLKEVSQ</sequence>
<organism evidence="1 2">
    <name type="scientific">Trichomonas vaginalis (strain ATCC PRA-98 / G3)</name>
    <dbReference type="NCBI Taxonomy" id="412133"/>
    <lineage>
        <taxon>Eukaryota</taxon>
        <taxon>Metamonada</taxon>
        <taxon>Parabasalia</taxon>
        <taxon>Trichomonadida</taxon>
        <taxon>Trichomonadidae</taxon>
        <taxon>Trichomonas</taxon>
    </lineage>
</organism>
<dbReference type="VEuPathDB" id="TrichDB:TVAG_157500"/>
<dbReference type="Proteomes" id="UP000001542">
    <property type="component" value="Unassembled WGS sequence"/>
</dbReference>
<keyword evidence="2" id="KW-1185">Reference proteome</keyword>
<evidence type="ECO:0000313" key="2">
    <source>
        <dbReference type="Proteomes" id="UP000001542"/>
    </source>
</evidence>
<evidence type="ECO:0000313" key="1">
    <source>
        <dbReference type="EMBL" id="EAY10673.1"/>
    </source>
</evidence>
<dbReference type="EMBL" id="DS113334">
    <property type="protein sequence ID" value="EAY10673.1"/>
    <property type="molecule type" value="Genomic_DNA"/>
</dbReference>
<accession>A2E9M2</accession>
<dbReference type="SMR" id="A2E9M2"/>
<dbReference type="InParanoid" id="A2E9M2"/>
<dbReference type="AlphaFoldDB" id="A2E9M2"/>
<dbReference type="KEGG" id="tva:4768608"/>
<dbReference type="VEuPathDB" id="TrichDB:TVAGG3_0746200"/>
<reference evidence="1" key="1">
    <citation type="submission" date="2006-10" db="EMBL/GenBank/DDBJ databases">
        <authorList>
            <person name="Amadeo P."/>
            <person name="Zhao Q."/>
            <person name="Wortman J."/>
            <person name="Fraser-Liggett C."/>
            <person name="Carlton J."/>
        </authorList>
    </citation>
    <scope>NUCLEOTIDE SEQUENCE</scope>
    <source>
        <strain evidence="1">G3</strain>
    </source>
</reference>
<gene>
    <name evidence="1" type="ORF">TVAG_157500</name>
</gene>
<reference evidence="1" key="2">
    <citation type="journal article" date="2007" name="Science">
        <title>Draft genome sequence of the sexually transmitted pathogen Trichomonas vaginalis.</title>
        <authorList>
            <person name="Carlton J.M."/>
            <person name="Hirt R.P."/>
            <person name="Silva J.C."/>
            <person name="Delcher A.L."/>
            <person name="Schatz M."/>
            <person name="Zhao Q."/>
            <person name="Wortman J.R."/>
            <person name="Bidwell S.L."/>
            <person name="Alsmark U.C.M."/>
            <person name="Besteiro S."/>
            <person name="Sicheritz-Ponten T."/>
            <person name="Noel C.J."/>
            <person name="Dacks J.B."/>
            <person name="Foster P.G."/>
            <person name="Simillion C."/>
            <person name="Van de Peer Y."/>
            <person name="Miranda-Saavedra D."/>
            <person name="Barton G.J."/>
            <person name="Westrop G.D."/>
            <person name="Mueller S."/>
            <person name="Dessi D."/>
            <person name="Fiori P.L."/>
            <person name="Ren Q."/>
            <person name="Paulsen I."/>
            <person name="Zhang H."/>
            <person name="Bastida-Corcuera F.D."/>
            <person name="Simoes-Barbosa A."/>
            <person name="Brown M.T."/>
            <person name="Hayes R.D."/>
            <person name="Mukherjee M."/>
            <person name="Okumura C.Y."/>
            <person name="Schneider R."/>
            <person name="Smith A.J."/>
            <person name="Vanacova S."/>
            <person name="Villalvazo M."/>
            <person name="Haas B.J."/>
            <person name="Pertea M."/>
            <person name="Feldblyum T.V."/>
            <person name="Utterback T.R."/>
            <person name="Shu C.L."/>
            <person name="Osoegawa K."/>
            <person name="de Jong P.J."/>
            <person name="Hrdy I."/>
            <person name="Horvathova L."/>
            <person name="Zubacova Z."/>
            <person name="Dolezal P."/>
            <person name="Malik S.B."/>
            <person name="Logsdon J.M. Jr."/>
            <person name="Henze K."/>
            <person name="Gupta A."/>
            <person name="Wang C.C."/>
            <person name="Dunne R.L."/>
            <person name="Upcroft J.A."/>
            <person name="Upcroft P."/>
            <person name="White O."/>
            <person name="Salzberg S.L."/>
            <person name="Tang P."/>
            <person name="Chiu C.-H."/>
            <person name="Lee Y.-S."/>
            <person name="Embley T.M."/>
            <person name="Coombs G.H."/>
            <person name="Mottram J.C."/>
            <person name="Tachezy J."/>
            <person name="Fraser-Liggett C.M."/>
            <person name="Johnson P.J."/>
        </authorList>
    </citation>
    <scope>NUCLEOTIDE SEQUENCE [LARGE SCALE GENOMIC DNA]</scope>
    <source>
        <strain evidence="1">G3</strain>
    </source>
</reference>
<proteinExistence type="predicted"/>
<name>A2E9M2_TRIV3</name>
<dbReference type="RefSeq" id="XP_001322896.1">
    <property type="nucleotide sequence ID" value="XM_001322861.1"/>
</dbReference>